<reference evidence="2" key="2">
    <citation type="journal article" date="2015" name="Fish Shellfish Immunol.">
        <title>Early steps in the European eel (Anguilla anguilla)-Vibrio vulnificus interaction in the gills: Role of the RtxA13 toxin.</title>
        <authorList>
            <person name="Callol A."/>
            <person name="Pajuelo D."/>
            <person name="Ebbesson L."/>
            <person name="Teles M."/>
            <person name="MacKenzie S."/>
            <person name="Amaro C."/>
        </authorList>
    </citation>
    <scope>NUCLEOTIDE SEQUENCE</scope>
</reference>
<evidence type="ECO:0000313" key="2">
    <source>
        <dbReference type="EMBL" id="JAH49708.1"/>
    </source>
</evidence>
<sequence>MCRSRGGMVVQAVFDSSSGTNTTP</sequence>
<evidence type="ECO:0000256" key="1">
    <source>
        <dbReference type="SAM" id="MobiDB-lite"/>
    </source>
</evidence>
<feature type="region of interest" description="Disordered" evidence="1">
    <location>
        <begin position="1"/>
        <end position="24"/>
    </location>
</feature>
<feature type="compositionally biased region" description="Polar residues" evidence="1">
    <location>
        <begin position="14"/>
        <end position="24"/>
    </location>
</feature>
<accession>A0A0E9TAG9</accession>
<reference evidence="2" key="1">
    <citation type="submission" date="2014-11" db="EMBL/GenBank/DDBJ databases">
        <authorList>
            <person name="Amaro Gonzalez C."/>
        </authorList>
    </citation>
    <scope>NUCLEOTIDE SEQUENCE</scope>
</reference>
<name>A0A0E9TAG9_ANGAN</name>
<dbReference type="AlphaFoldDB" id="A0A0E9TAG9"/>
<proteinExistence type="predicted"/>
<dbReference type="EMBL" id="GBXM01058869">
    <property type="protein sequence ID" value="JAH49708.1"/>
    <property type="molecule type" value="Transcribed_RNA"/>
</dbReference>
<organism evidence="2">
    <name type="scientific">Anguilla anguilla</name>
    <name type="common">European freshwater eel</name>
    <name type="synonym">Muraena anguilla</name>
    <dbReference type="NCBI Taxonomy" id="7936"/>
    <lineage>
        <taxon>Eukaryota</taxon>
        <taxon>Metazoa</taxon>
        <taxon>Chordata</taxon>
        <taxon>Craniata</taxon>
        <taxon>Vertebrata</taxon>
        <taxon>Euteleostomi</taxon>
        <taxon>Actinopterygii</taxon>
        <taxon>Neopterygii</taxon>
        <taxon>Teleostei</taxon>
        <taxon>Anguilliformes</taxon>
        <taxon>Anguillidae</taxon>
        <taxon>Anguilla</taxon>
    </lineage>
</organism>
<protein>
    <submittedName>
        <fullName evidence="2">Uncharacterized protein</fullName>
    </submittedName>
</protein>